<evidence type="ECO:0000313" key="1">
    <source>
        <dbReference type="EMBL" id="ATU84035.1"/>
    </source>
</evidence>
<reference evidence="1" key="1">
    <citation type="journal article" date="2018" name="Aquaculture">
        <title>Complete genome sequence of a white spot syndrome virus associated with a disease incursion in Australia.</title>
        <authorList>
            <person name="Oakey J."/>
            <person name="Smith C.S."/>
        </authorList>
    </citation>
    <scope>NUCLEOTIDE SEQUENCE [LARGE SCALE GENOMIC DNA]</scope>
    <source>
        <strain evidence="1">WSSV-AU</strain>
    </source>
</reference>
<organism evidence="1">
    <name type="scientific">White spot syndrome virus</name>
    <dbReference type="NCBI Taxonomy" id="342409"/>
    <lineage>
        <taxon>Viruses</taxon>
        <taxon>Viruses incertae sedis</taxon>
        <taxon>Naldaviricetes</taxon>
        <taxon>Nimaviridae</taxon>
        <taxon>Whispovirus</taxon>
    </lineage>
</organism>
<dbReference type="EMBL" id="MF768985">
    <property type="protein sequence ID" value="ATU84035.1"/>
    <property type="molecule type" value="Genomic_DNA"/>
</dbReference>
<sequence length="68" mass="7914">MSLNVINYIHHYQITWQNQVQCLLRCNYSKIGTTPSSCSTWLKLHGVFPVVLHSSSPYLNPTNSYYYC</sequence>
<name>A0A2D3I6M5_9VIRU</name>
<proteinExistence type="predicted"/>
<dbReference type="Proteomes" id="UP000267516">
    <property type="component" value="Segment"/>
</dbReference>
<accession>A0A2D3I6M5</accession>
<protein>
    <submittedName>
        <fullName evidence="1">ORF993</fullName>
    </submittedName>
</protein>